<dbReference type="EMBL" id="VZSY01006212">
    <property type="protein sequence ID" value="NXA16659.1"/>
    <property type="molecule type" value="Genomic_DNA"/>
</dbReference>
<evidence type="ECO:0000259" key="3">
    <source>
        <dbReference type="PROSITE" id="PS50835"/>
    </source>
</evidence>
<name>A0A7K7TIN6_9TYRA</name>
<feature type="compositionally biased region" description="Low complexity" evidence="2">
    <location>
        <begin position="1"/>
        <end position="10"/>
    </location>
</feature>
<dbReference type="FunFam" id="2.60.40.10:FF:002232">
    <property type="entry name" value="Intercellular adhesion molecule 3"/>
    <property type="match status" value="1"/>
</dbReference>
<dbReference type="InterPro" id="IPR013783">
    <property type="entry name" value="Ig-like_fold"/>
</dbReference>
<organism evidence="4 5">
    <name type="scientific">Sapayoa aenigma</name>
    <name type="common">broad-billed sapayoa</name>
    <dbReference type="NCBI Taxonomy" id="239371"/>
    <lineage>
        <taxon>Eukaryota</taxon>
        <taxon>Metazoa</taxon>
        <taxon>Chordata</taxon>
        <taxon>Craniata</taxon>
        <taxon>Vertebrata</taxon>
        <taxon>Euteleostomi</taxon>
        <taxon>Archelosauria</taxon>
        <taxon>Archosauria</taxon>
        <taxon>Dinosauria</taxon>
        <taxon>Saurischia</taxon>
        <taxon>Theropoda</taxon>
        <taxon>Coelurosauria</taxon>
        <taxon>Aves</taxon>
        <taxon>Neognathae</taxon>
        <taxon>Neoaves</taxon>
        <taxon>Telluraves</taxon>
        <taxon>Australaves</taxon>
        <taxon>Passeriformes</taxon>
        <taxon>Tyrannidae</taxon>
        <taxon>Sapayoa</taxon>
    </lineage>
</organism>
<proteinExistence type="predicted"/>
<evidence type="ECO:0000256" key="1">
    <source>
        <dbReference type="ARBA" id="ARBA00022553"/>
    </source>
</evidence>
<reference evidence="4 5" key="1">
    <citation type="submission" date="2019-09" db="EMBL/GenBank/DDBJ databases">
        <title>Bird 10,000 Genomes (B10K) Project - Family phase.</title>
        <authorList>
            <person name="Zhang G."/>
        </authorList>
    </citation>
    <scope>NUCLEOTIDE SEQUENCE [LARGE SCALE GENOMIC DNA]</scope>
    <source>
        <strain evidence="4">B10K-DU-030-41</strain>
        <tissue evidence="4">Muscle</tissue>
    </source>
</reference>
<dbReference type="InterPro" id="IPR007110">
    <property type="entry name" value="Ig-like_dom"/>
</dbReference>
<comment type="caution">
    <text evidence="4">The sequence shown here is derived from an EMBL/GenBank/DDBJ whole genome shotgun (WGS) entry which is preliminary data.</text>
</comment>
<dbReference type="Pfam" id="PF13895">
    <property type="entry name" value="Ig_2"/>
    <property type="match status" value="1"/>
</dbReference>
<accession>A0A7K7TIN6</accession>
<keyword evidence="1" id="KW-0597">Phosphoprotein</keyword>
<evidence type="ECO:0000256" key="2">
    <source>
        <dbReference type="SAM" id="MobiDB-lite"/>
    </source>
</evidence>
<dbReference type="OrthoDB" id="6250964at2759"/>
<feature type="domain" description="Ig-like" evidence="3">
    <location>
        <begin position="11"/>
        <end position="85"/>
    </location>
</feature>
<evidence type="ECO:0000313" key="4">
    <source>
        <dbReference type="EMBL" id="NXA16659.1"/>
    </source>
</evidence>
<feature type="region of interest" description="Disordered" evidence="2">
    <location>
        <begin position="1"/>
        <end position="42"/>
    </location>
</feature>
<dbReference type="GO" id="GO:0005178">
    <property type="term" value="F:integrin binding"/>
    <property type="evidence" value="ECO:0007669"/>
    <property type="project" value="InterPro"/>
</dbReference>
<dbReference type="CDD" id="cd00096">
    <property type="entry name" value="Ig"/>
    <property type="match status" value="1"/>
</dbReference>
<dbReference type="GO" id="GO:0005886">
    <property type="term" value="C:plasma membrane"/>
    <property type="evidence" value="ECO:0007669"/>
    <property type="project" value="TreeGrafter"/>
</dbReference>
<sequence>VPLPALPAAKPRLDDGNCPRQQNWTEGQDGTLRCQAGGNPRPRMECTKDGKLFPAGIPYPITRDHNGTYRCRATNPLGTDERSVVVWVHCEWEVWGAWGSRGYLGLMRVL</sequence>
<dbReference type="Proteomes" id="UP000589485">
    <property type="component" value="Unassembled WGS sequence"/>
</dbReference>
<dbReference type="SUPFAM" id="SSF48726">
    <property type="entry name" value="Immunoglobulin"/>
    <property type="match status" value="1"/>
</dbReference>
<dbReference type="InterPro" id="IPR036179">
    <property type="entry name" value="Ig-like_dom_sf"/>
</dbReference>
<dbReference type="AlphaFoldDB" id="A0A7K7TIN6"/>
<evidence type="ECO:0000313" key="5">
    <source>
        <dbReference type="Proteomes" id="UP000589485"/>
    </source>
</evidence>
<gene>
    <name evidence="4" type="primary">Icam5_0</name>
    <name evidence="4" type="ORF">SAPAEN_R14972</name>
</gene>
<feature type="non-terminal residue" evidence="4">
    <location>
        <position position="110"/>
    </location>
</feature>
<dbReference type="InterPro" id="IPR047012">
    <property type="entry name" value="ICAM_VCAM"/>
</dbReference>
<keyword evidence="5" id="KW-1185">Reference proteome</keyword>
<dbReference type="PANTHER" id="PTHR13771">
    <property type="entry name" value="INTERCELLULAR ADHESION MOLECULE"/>
    <property type="match status" value="1"/>
</dbReference>
<protein>
    <submittedName>
        <fullName evidence="4">ICAM5 protein</fullName>
    </submittedName>
</protein>
<dbReference type="PANTHER" id="PTHR13771:SF9">
    <property type="entry name" value="INTERCELLULAR ADHESION MOLECULE 5"/>
    <property type="match status" value="1"/>
</dbReference>
<feature type="compositionally biased region" description="Polar residues" evidence="2">
    <location>
        <begin position="19"/>
        <end position="28"/>
    </location>
</feature>
<dbReference type="PROSITE" id="PS50835">
    <property type="entry name" value="IG_LIKE"/>
    <property type="match status" value="1"/>
</dbReference>
<dbReference type="GO" id="GO:0007155">
    <property type="term" value="P:cell adhesion"/>
    <property type="evidence" value="ECO:0007669"/>
    <property type="project" value="InterPro"/>
</dbReference>
<dbReference type="Gene3D" id="2.60.40.10">
    <property type="entry name" value="Immunoglobulins"/>
    <property type="match status" value="1"/>
</dbReference>
<feature type="non-terminal residue" evidence="4">
    <location>
        <position position="1"/>
    </location>
</feature>